<dbReference type="InterPro" id="IPR009072">
    <property type="entry name" value="Histone-fold"/>
</dbReference>
<dbReference type="Gene3D" id="1.10.20.10">
    <property type="entry name" value="Histone, subunit A"/>
    <property type="match status" value="1"/>
</dbReference>
<dbReference type="SMART" id="SM00428">
    <property type="entry name" value="H3"/>
    <property type="match status" value="1"/>
</dbReference>
<dbReference type="GO" id="GO:0046982">
    <property type="term" value="F:protein heterodimerization activity"/>
    <property type="evidence" value="ECO:0007669"/>
    <property type="project" value="InterPro"/>
</dbReference>
<feature type="compositionally biased region" description="Basic residues" evidence="2">
    <location>
        <begin position="1"/>
        <end position="14"/>
    </location>
</feature>
<dbReference type="GO" id="GO:0000786">
    <property type="term" value="C:nucleosome"/>
    <property type="evidence" value="ECO:0007669"/>
    <property type="project" value="InterPro"/>
</dbReference>
<dbReference type="GO" id="GO:0030527">
    <property type="term" value="F:structural constituent of chromatin"/>
    <property type="evidence" value="ECO:0007669"/>
    <property type="project" value="InterPro"/>
</dbReference>
<dbReference type="GO" id="GO:0003677">
    <property type="term" value="F:DNA binding"/>
    <property type="evidence" value="ECO:0007669"/>
    <property type="project" value="InterPro"/>
</dbReference>
<dbReference type="PANTHER" id="PTHR45810:SF1">
    <property type="entry name" value="HISTONE H3-LIKE CENTROMERIC PROTEIN A"/>
    <property type="match status" value="1"/>
</dbReference>
<reference evidence="4" key="1">
    <citation type="submission" date="2019-11" db="UniProtKB">
        <authorList>
            <consortium name="WormBaseParasite"/>
        </authorList>
    </citation>
    <scope>IDENTIFICATION</scope>
</reference>
<dbReference type="InterPro" id="IPR000164">
    <property type="entry name" value="Histone_H3/CENP-A"/>
</dbReference>
<sequence length="161" mass="18338">ASARSVRKHAHPPKRRTDEDKEFTYRYSDRLVRIAETAGPAGVPNATNSNTNNDRPVPVVVRKKRKNRVQMEIRVLQRTTNLLLRRASFARAVRSIAQRTRIESALTLRWQALALDCLQEAAEAFLVDLFSYAALAAAHAKRVTVKPVDLHLVCRFIHFLQ</sequence>
<evidence type="ECO:0000259" key="3">
    <source>
        <dbReference type="Pfam" id="PF00125"/>
    </source>
</evidence>
<feature type="region of interest" description="Disordered" evidence="2">
    <location>
        <begin position="1"/>
        <end position="23"/>
    </location>
</feature>
<name>A0A5K3FZQ5_MESCO</name>
<comment type="similarity">
    <text evidence="1">Belongs to the histone H3 family.</text>
</comment>
<dbReference type="Pfam" id="PF00125">
    <property type="entry name" value="Histone"/>
    <property type="match status" value="1"/>
</dbReference>
<organism evidence="4">
    <name type="scientific">Mesocestoides corti</name>
    <name type="common">Flatworm</name>
    <dbReference type="NCBI Taxonomy" id="53468"/>
    <lineage>
        <taxon>Eukaryota</taxon>
        <taxon>Metazoa</taxon>
        <taxon>Spiralia</taxon>
        <taxon>Lophotrochozoa</taxon>
        <taxon>Platyhelminthes</taxon>
        <taxon>Cestoda</taxon>
        <taxon>Eucestoda</taxon>
        <taxon>Cyclophyllidea</taxon>
        <taxon>Mesocestoididae</taxon>
        <taxon>Mesocestoides</taxon>
    </lineage>
</organism>
<dbReference type="SUPFAM" id="SSF47113">
    <property type="entry name" value="Histone-fold"/>
    <property type="match status" value="1"/>
</dbReference>
<dbReference type="PANTHER" id="PTHR45810">
    <property type="entry name" value="HISTONE H3.2"/>
    <property type="match status" value="1"/>
</dbReference>
<dbReference type="AlphaFoldDB" id="A0A5K3FZQ5"/>
<proteinExistence type="inferred from homology"/>
<protein>
    <submittedName>
        <fullName evidence="4">Histone domain-containing protein</fullName>
    </submittedName>
</protein>
<accession>A0A5K3FZQ5</accession>
<evidence type="ECO:0000256" key="1">
    <source>
        <dbReference type="ARBA" id="ARBA00010343"/>
    </source>
</evidence>
<dbReference type="WBParaSite" id="MCU_013245-RA">
    <property type="protein sequence ID" value="MCU_013245-RA"/>
    <property type="gene ID" value="MCU_013245"/>
</dbReference>
<evidence type="ECO:0000256" key="2">
    <source>
        <dbReference type="SAM" id="MobiDB-lite"/>
    </source>
</evidence>
<dbReference type="InterPro" id="IPR007125">
    <property type="entry name" value="H2A/H2B/H3"/>
</dbReference>
<feature type="domain" description="Core Histone H2A/H2B/H3" evidence="3">
    <location>
        <begin position="68"/>
        <end position="155"/>
    </location>
</feature>
<evidence type="ECO:0000313" key="4">
    <source>
        <dbReference type="WBParaSite" id="MCU_013245-RA"/>
    </source>
</evidence>